<sequence length="687" mass="76760">MRLLFMEILHFADICAGPGGFSEYLTWRRGHPLNSTSSPHYFPRIRGYGMTLVGPCDFKMDKFIAGPAETFHPFYGSAKDGDITKWENLASFAQFVAHNTGDKGVHVVMADGGFDVSDCYNLQEVKSKHIYLCQCLCALTLLRPGGCFITKLFDIFTDFSVDLIWLMSHVFKSISLIKPISSRPANSERYLLCEGLITSNSCMAGCPKPPSSCSSTCNNNISSKSQPPKPSFKKSVSAKRANAVMRSGGTGDFSGSSLQVDTVSAVGLLIKHFLEVNEGLHRRKMVKEKEGETASVLDILRLARYEEQNGASEEFSAFITHANDELAAHQCLYLSKMIIFADDGAKEDDSRDDLKVACWKKWQDSGKGIVHNNLPANLCRPTNINVLTKGDLSRPLFSPHALYAVVLGELFQNSNNLPKQPVMVISLGGGSADKGRLKYSCDGKTWNDFLWVEKIHPRLPAGSLVWALTINIYSSNGRRKHALMLLDAAFIYGIDLQSLSYEERMRHVYDLCHIVDFVREDSAKIISPPLLPLTELRTFMQQRLKLLPCKDAPDKVNMFVTTTDGYTCAPKGLLLVKHLEILQTCLIGLALIIIMKSCINIPAPVCHLFQHSCACLFLTGPWVMRRSRGTGKLYYFNDQTHESEYVAPPGVELPFGKTLFFRVPWQAEHEGELDVHYLTEHCHQLHQ</sequence>
<dbReference type="GO" id="GO:0003676">
    <property type="term" value="F:nucleic acid binding"/>
    <property type="evidence" value="ECO:0007669"/>
    <property type="project" value="UniProtKB-UniRule"/>
</dbReference>
<dbReference type="PANTHER" id="PTHR16121:SF0">
    <property type="entry name" value="CAP-SPECIFIC MRNA (NUCLEOSIDE-2'-O-)-METHYLTRANSFERASE 1"/>
    <property type="match status" value="1"/>
</dbReference>
<keyword evidence="1" id="KW-0506">mRNA capping</keyword>
<comment type="catalytic activity">
    <reaction evidence="1">
        <text>a 5'-end (N(7)-methyl 5'-triphosphoguanosine)-ribonucleoside in mRNA + S-adenosyl-L-methionine = a 5'-end (N(7)-methyl 5'-triphosphoguanosine)-(2'-O-methyl-ribonucleoside) in mRNA + S-adenosyl-L-homocysteine + H(+)</text>
        <dbReference type="Rhea" id="RHEA:67020"/>
        <dbReference type="Rhea" id="RHEA-COMP:17167"/>
        <dbReference type="Rhea" id="RHEA-COMP:17168"/>
        <dbReference type="ChEBI" id="CHEBI:15378"/>
        <dbReference type="ChEBI" id="CHEBI:57856"/>
        <dbReference type="ChEBI" id="CHEBI:59789"/>
        <dbReference type="ChEBI" id="CHEBI:156461"/>
        <dbReference type="ChEBI" id="CHEBI:167609"/>
        <dbReference type="EC" id="2.1.1.57"/>
    </reaction>
</comment>
<protein>
    <recommendedName>
        <fullName evidence="1">Cap-specific mRNA (nucleoside-2'-O-)-methyltransferase 1</fullName>
        <ecNumber evidence="1">2.1.1.57</ecNumber>
    </recommendedName>
    <alternativeName>
        <fullName evidence="1">Cap1 2'O-ribose methyltransferase 1</fullName>
    </alternativeName>
</protein>
<keyword evidence="1" id="KW-0949">S-adenosyl-L-methionine</keyword>
<organism evidence="5">
    <name type="scientific">Hydatigena taeniaeformis</name>
    <name type="common">Feline tapeworm</name>
    <name type="synonym">Taenia taeniaeformis</name>
    <dbReference type="NCBI Taxonomy" id="6205"/>
    <lineage>
        <taxon>Eukaryota</taxon>
        <taxon>Metazoa</taxon>
        <taxon>Spiralia</taxon>
        <taxon>Lophotrochozoa</taxon>
        <taxon>Platyhelminthes</taxon>
        <taxon>Cestoda</taxon>
        <taxon>Eucestoda</taxon>
        <taxon>Cyclophyllidea</taxon>
        <taxon>Taeniidae</taxon>
        <taxon>Hydatigera</taxon>
    </lineage>
</organism>
<dbReference type="GO" id="GO:0004483">
    <property type="term" value="F:methyltransferase cap1 activity"/>
    <property type="evidence" value="ECO:0007669"/>
    <property type="project" value="UniProtKB-UniRule"/>
</dbReference>
<evidence type="ECO:0000256" key="1">
    <source>
        <dbReference type="RuleBase" id="RU368012"/>
    </source>
</evidence>
<dbReference type="PROSITE" id="PS51613">
    <property type="entry name" value="SAM_MT_RRMJ"/>
    <property type="match status" value="1"/>
</dbReference>
<keyword evidence="1" id="KW-0489">Methyltransferase</keyword>
<dbReference type="AlphaFoldDB" id="A0A158RDQ5"/>
<dbReference type="STRING" id="6205.A0A158RDQ5"/>
<name>A0A158RDQ5_HYDTA</name>
<dbReference type="InterPro" id="IPR025816">
    <property type="entry name" value="RrmJ-type_MeTrfase"/>
</dbReference>
<keyword evidence="1" id="KW-0507">mRNA processing</keyword>
<dbReference type="GO" id="GO:0006370">
    <property type="term" value="P:7-methylguanosine mRNA capping"/>
    <property type="evidence" value="ECO:0007669"/>
    <property type="project" value="UniProtKB-UniRule"/>
</dbReference>
<dbReference type="GO" id="GO:0005737">
    <property type="term" value="C:cytoplasm"/>
    <property type="evidence" value="ECO:0007669"/>
    <property type="project" value="TreeGrafter"/>
</dbReference>
<dbReference type="PANTHER" id="PTHR16121">
    <property type="entry name" value="CAP-SPECIFIC MRNA (NUCLEOSIDE-2'-O-)-METHYLTRANSFERASE 1-RELATED"/>
    <property type="match status" value="1"/>
</dbReference>
<keyword evidence="4" id="KW-1185">Reference proteome</keyword>
<keyword evidence="1" id="KW-0808">Transferase</keyword>
<dbReference type="WBParaSite" id="TTAC_0000132101-mRNA-1">
    <property type="protein sequence ID" value="TTAC_0000132101-mRNA-1"/>
    <property type="gene ID" value="TTAC_0000132101"/>
</dbReference>
<dbReference type="InterPro" id="IPR050851">
    <property type="entry name" value="mRNA_Cap_2O-Ribose_MeTrfase"/>
</dbReference>
<comment type="function">
    <text evidence="1">S-adenosyl-L-methionine-dependent methyltransferase that mediates RNA cap1 2'-O-ribose methylation to the 5'-cap structure of RNAs. Methylates the ribose of the first nucleotide of a m(7)GpppG-capped mRNA to produce m(7)GpppNmp (cap1).</text>
</comment>
<evidence type="ECO:0000259" key="2">
    <source>
        <dbReference type="PROSITE" id="PS51613"/>
    </source>
</evidence>
<dbReference type="Pfam" id="PF01728">
    <property type="entry name" value="FtsJ"/>
    <property type="match status" value="1"/>
</dbReference>
<gene>
    <name evidence="3" type="ORF">TTAC_LOCUS1308</name>
</gene>
<dbReference type="GO" id="GO:0016556">
    <property type="term" value="P:mRNA modification"/>
    <property type="evidence" value="ECO:0007669"/>
    <property type="project" value="UniProtKB-UniRule"/>
</dbReference>
<reference evidence="3 4" key="2">
    <citation type="submission" date="2018-11" db="EMBL/GenBank/DDBJ databases">
        <authorList>
            <consortium name="Pathogen Informatics"/>
        </authorList>
    </citation>
    <scope>NUCLEOTIDE SEQUENCE [LARGE SCALE GENOMIC DNA]</scope>
</reference>
<evidence type="ECO:0000313" key="4">
    <source>
        <dbReference type="Proteomes" id="UP000274429"/>
    </source>
</evidence>
<evidence type="ECO:0000313" key="5">
    <source>
        <dbReference type="WBParaSite" id="TTAC_0000132101-mRNA-1"/>
    </source>
</evidence>
<keyword evidence="1" id="KW-0539">Nucleus</keyword>
<dbReference type="EMBL" id="UYWX01000255">
    <property type="protein sequence ID" value="VDM17790.1"/>
    <property type="molecule type" value="Genomic_DNA"/>
</dbReference>
<dbReference type="GO" id="GO:0005634">
    <property type="term" value="C:nucleus"/>
    <property type="evidence" value="ECO:0007669"/>
    <property type="project" value="UniProtKB-SubCell"/>
</dbReference>
<proteinExistence type="predicted"/>
<dbReference type="Gene3D" id="3.40.50.12760">
    <property type="match status" value="2"/>
</dbReference>
<feature type="domain" description="RrmJ-type SAM-dependent 2'-O-MTase" evidence="2">
    <location>
        <begin position="1"/>
        <end position="197"/>
    </location>
</feature>
<dbReference type="OrthoDB" id="17307at2759"/>
<dbReference type="EC" id="2.1.1.57" evidence="1"/>
<dbReference type="InterPro" id="IPR029063">
    <property type="entry name" value="SAM-dependent_MTases_sf"/>
</dbReference>
<evidence type="ECO:0000313" key="3">
    <source>
        <dbReference type="EMBL" id="VDM17790.1"/>
    </source>
</evidence>
<reference evidence="5" key="1">
    <citation type="submission" date="2016-04" db="UniProtKB">
        <authorList>
            <consortium name="WormBaseParasite"/>
        </authorList>
    </citation>
    <scope>IDENTIFICATION</scope>
</reference>
<dbReference type="SUPFAM" id="SSF53335">
    <property type="entry name" value="S-adenosyl-L-methionine-dependent methyltransferases"/>
    <property type="match status" value="1"/>
</dbReference>
<dbReference type="GO" id="GO:0032259">
    <property type="term" value="P:methylation"/>
    <property type="evidence" value="ECO:0007669"/>
    <property type="project" value="UniProtKB-KW"/>
</dbReference>
<comment type="subcellular location">
    <subcellularLocation>
        <location evidence="1">Nucleus</location>
    </subcellularLocation>
</comment>
<dbReference type="InterPro" id="IPR002877">
    <property type="entry name" value="RNA_MeTrfase_FtsJ_dom"/>
</dbReference>
<accession>A0A158RDQ5</accession>
<dbReference type="Proteomes" id="UP000274429">
    <property type="component" value="Unassembled WGS sequence"/>
</dbReference>